<proteinExistence type="predicted"/>
<comment type="caution">
    <text evidence="9">The sequence shown here is derived from an EMBL/GenBank/DDBJ whole genome shotgun (WGS) entry which is preliminary data.</text>
</comment>
<gene>
    <name evidence="9" type="ORF">CLPUN_33980</name>
</gene>
<dbReference type="OrthoDB" id="3176960at2"/>
<dbReference type="GO" id="GO:0071555">
    <property type="term" value="P:cell wall organization"/>
    <property type="evidence" value="ECO:0007669"/>
    <property type="project" value="UniProtKB-UniRule"/>
</dbReference>
<dbReference type="InterPro" id="IPR038063">
    <property type="entry name" value="Transpep_catalytic_dom"/>
</dbReference>
<evidence type="ECO:0000256" key="3">
    <source>
        <dbReference type="ARBA" id="ARBA00022960"/>
    </source>
</evidence>
<dbReference type="Pfam" id="PF03734">
    <property type="entry name" value="YkuD"/>
    <property type="match status" value="1"/>
</dbReference>
<evidence type="ECO:0000313" key="9">
    <source>
        <dbReference type="EMBL" id="OOM75268.1"/>
    </source>
</evidence>
<keyword evidence="7" id="KW-1133">Transmembrane helix</keyword>
<dbReference type="UniPathway" id="UPA00219"/>
<dbReference type="GO" id="GO:0016740">
    <property type="term" value="F:transferase activity"/>
    <property type="evidence" value="ECO:0007669"/>
    <property type="project" value="UniProtKB-KW"/>
</dbReference>
<feature type="transmembrane region" description="Helical" evidence="7">
    <location>
        <begin position="20"/>
        <end position="42"/>
    </location>
</feature>
<evidence type="ECO:0000259" key="8">
    <source>
        <dbReference type="PROSITE" id="PS52029"/>
    </source>
</evidence>
<dbReference type="GO" id="GO:0008360">
    <property type="term" value="P:regulation of cell shape"/>
    <property type="evidence" value="ECO:0007669"/>
    <property type="project" value="UniProtKB-UniRule"/>
</dbReference>
<feature type="active site" description="Nucleophile" evidence="6">
    <location>
        <position position="442"/>
    </location>
</feature>
<name>A0A1S8TC04_9CLOT</name>
<reference evidence="9 10" key="1">
    <citation type="submission" date="2016-05" db="EMBL/GenBank/DDBJ databases">
        <title>Microbial solvent formation.</title>
        <authorList>
            <person name="Poehlein A."/>
            <person name="Montoya Solano J.D."/>
            <person name="Flitsch S."/>
            <person name="Krabben P."/>
            <person name="Duerre P."/>
            <person name="Daniel R."/>
        </authorList>
    </citation>
    <scope>NUCLEOTIDE SEQUENCE [LARGE SCALE GENOMIC DNA]</scope>
    <source>
        <strain evidence="9 10">DSM 2619</strain>
    </source>
</reference>
<dbReference type="GO" id="GO:0018104">
    <property type="term" value="P:peptidoglycan-protein cross-linking"/>
    <property type="evidence" value="ECO:0007669"/>
    <property type="project" value="TreeGrafter"/>
</dbReference>
<dbReference type="InterPro" id="IPR022029">
    <property type="entry name" value="YoaR-like_PG-bd"/>
</dbReference>
<evidence type="ECO:0000313" key="10">
    <source>
        <dbReference type="Proteomes" id="UP000190890"/>
    </source>
</evidence>
<dbReference type="InterPro" id="IPR050979">
    <property type="entry name" value="LD-transpeptidase"/>
</dbReference>
<keyword evidence="7" id="KW-0472">Membrane</keyword>
<evidence type="ECO:0000256" key="5">
    <source>
        <dbReference type="ARBA" id="ARBA00023316"/>
    </source>
</evidence>
<dbReference type="PANTHER" id="PTHR30582">
    <property type="entry name" value="L,D-TRANSPEPTIDASE"/>
    <property type="match status" value="1"/>
</dbReference>
<organism evidence="9 10">
    <name type="scientific">Clostridium puniceum</name>
    <dbReference type="NCBI Taxonomy" id="29367"/>
    <lineage>
        <taxon>Bacteria</taxon>
        <taxon>Bacillati</taxon>
        <taxon>Bacillota</taxon>
        <taxon>Clostridia</taxon>
        <taxon>Eubacteriales</taxon>
        <taxon>Clostridiaceae</taxon>
        <taxon>Clostridium</taxon>
    </lineage>
</organism>
<dbReference type="PROSITE" id="PS52029">
    <property type="entry name" value="LD_TPASE"/>
    <property type="match status" value="1"/>
</dbReference>
<evidence type="ECO:0000256" key="1">
    <source>
        <dbReference type="ARBA" id="ARBA00004752"/>
    </source>
</evidence>
<evidence type="ECO:0000256" key="2">
    <source>
        <dbReference type="ARBA" id="ARBA00022679"/>
    </source>
</evidence>
<evidence type="ECO:0000256" key="7">
    <source>
        <dbReference type="SAM" id="Phobius"/>
    </source>
</evidence>
<dbReference type="Pfam" id="PF12229">
    <property type="entry name" value="PG_binding_4"/>
    <property type="match status" value="2"/>
</dbReference>
<feature type="domain" description="L,D-TPase catalytic" evidence="8">
    <location>
        <begin position="347"/>
        <end position="466"/>
    </location>
</feature>
<dbReference type="SUPFAM" id="SSF143985">
    <property type="entry name" value="L,D-transpeptidase pre-catalytic domain-like"/>
    <property type="match status" value="1"/>
</dbReference>
<accession>A0A1S8TC04</accession>
<keyword evidence="7" id="KW-0812">Transmembrane</keyword>
<dbReference type="GO" id="GO:0071972">
    <property type="term" value="F:peptidoglycan L,D-transpeptidase activity"/>
    <property type="evidence" value="ECO:0007669"/>
    <property type="project" value="TreeGrafter"/>
</dbReference>
<evidence type="ECO:0000256" key="4">
    <source>
        <dbReference type="ARBA" id="ARBA00022984"/>
    </source>
</evidence>
<comment type="pathway">
    <text evidence="1 6">Cell wall biogenesis; peptidoglycan biosynthesis.</text>
</comment>
<dbReference type="AlphaFoldDB" id="A0A1S8TC04"/>
<evidence type="ECO:0000256" key="6">
    <source>
        <dbReference type="PROSITE-ProRule" id="PRU01373"/>
    </source>
</evidence>
<dbReference type="InterPro" id="IPR005490">
    <property type="entry name" value="LD_TPept_cat_dom"/>
</dbReference>
<keyword evidence="10" id="KW-1185">Reference proteome</keyword>
<keyword evidence="2" id="KW-0808">Transferase</keyword>
<dbReference type="CDD" id="cd16913">
    <property type="entry name" value="YkuD_like"/>
    <property type="match status" value="1"/>
</dbReference>
<dbReference type="Gene3D" id="3.10.20.800">
    <property type="match status" value="1"/>
</dbReference>
<dbReference type="RefSeq" id="WP_077848425.1">
    <property type="nucleotide sequence ID" value="NZ_LZZM01000188.1"/>
</dbReference>
<dbReference type="EMBL" id="LZZM01000188">
    <property type="protein sequence ID" value="OOM75268.1"/>
    <property type="molecule type" value="Genomic_DNA"/>
</dbReference>
<dbReference type="GO" id="GO:0005576">
    <property type="term" value="C:extracellular region"/>
    <property type="evidence" value="ECO:0007669"/>
    <property type="project" value="TreeGrafter"/>
</dbReference>
<feature type="active site" description="Proton donor/acceptor" evidence="6">
    <location>
        <position position="421"/>
    </location>
</feature>
<keyword evidence="5 6" id="KW-0961">Cell wall biogenesis/degradation</keyword>
<dbReference type="Gene3D" id="2.40.440.10">
    <property type="entry name" value="L,D-transpeptidase catalytic domain-like"/>
    <property type="match status" value="1"/>
</dbReference>
<dbReference type="Proteomes" id="UP000190890">
    <property type="component" value="Unassembled WGS sequence"/>
</dbReference>
<keyword evidence="3 6" id="KW-0133">Cell shape</keyword>
<dbReference type="STRING" id="29367.CLPUN_33980"/>
<protein>
    <submittedName>
        <fullName evidence="9">Putative peptidoglycan binding domain protein</fullName>
    </submittedName>
</protein>
<dbReference type="SUPFAM" id="SSF141523">
    <property type="entry name" value="L,D-transpeptidase catalytic domain-like"/>
    <property type="match status" value="1"/>
</dbReference>
<sequence>MKNINVKKLFKSEIIGKNIILIASSILIYLLISLYFANHYFFNTVINGVDVSLKSHDDVNHIIRSYIKDYELQLIERDGEIEKIKGQDIGMLYNEKNSISKIYKMQSLFKWISSLFKEQEYYVEDIFLYDKDNLKNKINQLNCLNKKIIEPQNVSFKYSNDSYEVVKEVYGNKIYTDKLNEAIEKSILEGKTKLDLDKNLCYENPKYTLSSDKTIETKNLLNKYVSTKITYIFGSQNEMLDDNIINQWLYVDDKLEVVINEKAVKEYVQGLSKKYDTVGIPRKIKTSINKIVEVKGGFYGWKINCSAETKALLENIKLGELLQKEPIYTQKALYRDEIGNTNDIGETYVEINITRQHLWFYKDAKLITQGPVVTGDPNKGNSTNVGIYMLNYKQKEATLRGHNYESEVTYWMPFNGNIGIHDASWRYSFGSDIYKRNGTHGCVNAPLYLAKTIFNNIEDGTPVICYEE</sequence>
<dbReference type="PANTHER" id="PTHR30582:SF33">
    <property type="entry name" value="EXPORTED PROTEIN"/>
    <property type="match status" value="1"/>
</dbReference>
<dbReference type="InterPro" id="IPR038054">
    <property type="entry name" value="LD_TPept-like_central_sf"/>
</dbReference>
<keyword evidence="4 6" id="KW-0573">Peptidoglycan synthesis</keyword>